<dbReference type="EMBL" id="CAKJTI010000004">
    <property type="protein sequence ID" value="CAG9611995.1"/>
    <property type="molecule type" value="Genomic_DNA"/>
</dbReference>
<dbReference type="RefSeq" id="WP_230574224.1">
    <property type="nucleotide sequence ID" value="NZ_CAKJTI010000004.1"/>
</dbReference>
<accession>A0ABM8Y8C6</accession>
<evidence type="ECO:0000313" key="2">
    <source>
        <dbReference type="Proteomes" id="UP000789423"/>
    </source>
</evidence>
<dbReference type="InterPro" id="IPR014962">
    <property type="entry name" value="YolD"/>
</dbReference>
<evidence type="ECO:0000313" key="1">
    <source>
        <dbReference type="EMBL" id="CAG9611995.1"/>
    </source>
</evidence>
<name>A0ABM8Y8C6_9BACI</name>
<protein>
    <recommendedName>
        <fullName evidence="3">YolD-like family protein</fullName>
    </recommendedName>
</protein>
<organism evidence="1 2">
    <name type="scientific">Bacillus rhizoplanae</name>
    <dbReference type="NCBI Taxonomy" id="2880966"/>
    <lineage>
        <taxon>Bacteria</taxon>
        <taxon>Bacillati</taxon>
        <taxon>Bacillota</taxon>
        <taxon>Bacilli</taxon>
        <taxon>Bacillales</taxon>
        <taxon>Bacillaceae</taxon>
        <taxon>Bacillus</taxon>
    </lineage>
</organism>
<dbReference type="PANTHER" id="PTHR40051:SF1">
    <property type="entry name" value="YOLD-LIKE FAMILY PROTEIN"/>
    <property type="match status" value="1"/>
</dbReference>
<sequence>MNNTGVPKIKGRGMVKWQPFASMPEQFAGIKQIVEEQTKIPCPIITQDTKEEIERALLESMKLQKTIMISYYQNGQILHETVITKVIARQTRMVFFQDLFGFTLRLKFNDIVGVD</sequence>
<reference evidence="1 2" key="1">
    <citation type="submission" date="2021-10" db="EMBL/GenBank/DDBJ databases">
        <authorList>
            <person name="Criscuolo A."/>
        </authorList>
    </citation>
    <scope>NUCLEOTIDE SEQUENCE [LARGE SCALE GENOMIC DNA]</scope>
    <source>
        <strain evidence="2">CIP 111899</strain>
    </source>
</reference>
<evidence type="ECO:0008006" key="3">
    <source>
        <dbReference type="Google" id="ProtNLM"/>
    </source>
</evidence>
<gene>
    <name evidence="1" type="ORF">BACCIP111899_01167</name>
</gene>
<dbReference type="PANTHER" id="PTHR40051">
    <property type="entry name" value="IG HYPOTHETICAL 15966"/>
    <property type="match status" value="1"/>
</dbReference>
<proteinExistence type="predicted"/>
<dbReference type="Proteomes" id="UP000789423">
    <property type="component" value="Unassembled WGS sequence"/>
</dbReference>
<dbReference type="Pfam" id="PF08863">
    <property type="entry name" value="YolD"/>
    <property type="match status" value="1"/>
</dbReference>
<keyword evidence="2" id="KW-1185">Reference proteome</keyword>
<comment type="caution">
    <text evidence="1">The sequence shown here is derived from an EMBL/GenBank/DDBJ whole genome shotgun (WGS) entry which is preliminary data.</text>
</comment>